<comment type="caution">
    <text evidence="7">The sequence shown here is derived from an EMBL/GenBank/DDBJ whole genome shotgun (WGS) entry which is preliminary data.</text>
</comment>
<dbReference type="InterPro" id="IPR036188">
    <property type="entry name" value="FAD/NAD-bd_sf"/>
</dbReference>
<dbReference type="PANTHER" id="PTHR43400">
    <property type="entry name" value="FUMARATE REDUCTASE"/>
    <property type="match status" value="1"/>
</dbReference>
<reference evidence="7 8" key="1">
    <citation type="journal article" date="2018" name="Int. J. Syst. Evol. Microbiol.">
        <title>Mesosutterella multiformis gen. nov., sp. nov., a member of the family Sutterellaceae and Sutterella megalosphaeroides sp. nov., isolated from human faeces.</title>
        <authorList>
            <person name="Sakamoto M."/>
            <person name="Ikeyama N."/>
            <person name="Kunihiro T."/>
            <person name="Iino T."/>
            <person name="Yuki M."/>
            <person name="Ohkuma M."/>
        </authorList>
    </citation>
    <scope>NUCLEOTIDE SEQUENCE [LARGE SCALE GENOMIC DNA]</scope>
    <source>
        <strain evidence="7 8">4NBBH2</strain>
    </source>
</reference>
<organism evidence="7 8">
    <name type="scientific">Mesosutterella multiformis</name>
    <dbReference type="NCBI Taxonomy" id="2259133"/>
    <lineage>
        <taxon>Bacteria</taxon>
        <taxon>Pseudomonadati</taxon>
        <taxon>Pseudomonadota</taxon>
        <taxon>Betaproteobacteria</taxon>
        <taxon>Burkholderiales</taxon>
        <taxon>Sutterellaceae</taxon>
        <taxon>Mesosutterella</taxon>
    </lineage>
</organism>
<proteinExistence type="predicted"/>
<dbReference type="AlphaFoldDB" id="A0A388SDT6"/>
<accession>A0A401LJ93</accession>
<feature type="domain" description="FAD-dependent oxidoreductase 2 FAD-binding" evidence="6">
    <location>
        <begin position="30"/>
        <end position="471"/>
    </location>
</feature>
<dbReference type="InterPro" id="IPR003953">
    <property type="entry name" value="FAD-dep_OxRdtase_2_FAD-bd"/>
</dbReference>
<dbReference type="SUPFAM" id="SSF51905">
    <property type="entry name" value="FAD/NAD(P)-binding domain"/>
    <property type="match status" value="1"/>
</dbReference>
<dbReference type="PANTHER" id="PTHR43400:SF10">
    <property type="entry name" value="3-OXOSTEROID 1-DEHYDROGENASE"/>
    <property type="match status" value="1"/>
</dbReference>
<comment type="cofactor">
    <cofactor evidence="1">
        <name>FAD</name>
        <dbReference type="ChEBI" id="CHEBI:57692"/>
    </cofactor>
</comment>
<dbReference type="PRINTS" id="PR00411">
    <property type="entry name" value="PNDRDTASEI"/>
</dbReference>
<accession>A0A388SDT6</accession>
<dbReference type="Gene3D" id="3.50.50.60">
    <property type="entry name" value="FAD/NAD(P)-binding domain"/>
    <property type="match status" value="1"/>
</dbReference>
<feature type="chain" id="PRO_5030071275" evidence="5">
    <location>
        <begin position="24"/>
        <end position="506"/>
    </location>
</feature>
<evidence type="ECO:0000256" key="5">
    <source>
        <dbReference type="SAM" id="SignalP"/>
    </source>
</evidence>
<protein>
    <submittedName>
        <fullName evidence="7">Fumarate reductase</fullName>
    </submittedName>
</protein>
<feature type="signal peptide" evidence="5">
    <location>
        <begin position="1"/>
        <end position="23"/>
    </location>
</feature>
<dbReference type="InterPro" id="IPR027477">
    <property type="entry name" value="Succ_DH/fumarate_Rdtase_cat_sf"/>
</dbReference>
<evidence type="ECO:0000313" key="8">
    <source>
        <dbReference type="Proteomes" id="UP000266091"/>
    </source>
</evidence>
<dbReference type="GO" id="GO:0008202">
    <property type="term" value="P:steroid metabolic process"/>
    <property type="evidence" value="ECO:0007669"/>
    <property type="project" value="UniProtKB-ARBA"/>
</dbReference>
<keyword evidence="4" id="KW-0560">Oxidoreductase</keyword>
<dbReference type="RefSeq" id="WP_235005584.1">
    <property type="nucleotide sequence ID" value="NZ_BGZJ01000001.1"/>
</dbReference>
<evidence type="ECO:0000259" key="6">
    <source>
        <dbReference type="Pfam" id="PF00890"/>
    </source>
</evidence>
<evidence type="ECO:0000256" key="1">
    <source>
        <dbReference type="ARBA" id="ARBA00001974"/>
    </source>
</evidence>
<evidence type="ECO:0000256" key="4">
    <source>
        <dbReference type="ARBA" id="ARBA00023002"/>
    </source>
</evidence>
<keyword evidence="3" id="KW-0274">FAD</keyword>
<keyword evidence="2" id="KW-0285">Flavoprotein</keyword>
<keyword evidence="8" id="KW-1185">Reference proteome</keyword>
<gene>
    <name evidence="7" type="ORF">MESMUL_09540</name>
</gene>
<name>A0A388SDT6_9BURK</name>
<dbReference type="Pfam" id="PF00890">
    <property type="entry name" value="FAD_binding_2"/>
    <property type="match status" value="1"/>
</dbReference>
<dbReference type="GO" id="GO:0016491">
    <property type="term" value="F:oxidoreductase activity"/>
    <property type="evidence" value="ECO:0007669"/>
    <property type="project" value="UniProtKB-KW"/>
</dbReference>
<evidence type="ECO:0000313" key="7">
    <source>
        <dbReference type="EMBL" id="GBO93600.1"/>
    </source>
</evidence>
<dbReference type="Gene3D" id="3.90.700.10">
    <property type="entry name" value="Succinate dehydrogenase/fumarate reductase flavoprotein, catalytic domain"/>
    <property type="match status" value="1"/>
</dbReference>
<dbReference type="Proteomes" id="UP000266091">
    <property type="component" value="Unassembled WGS sequence"/>
</dbReference>
<dbReference type="SUPFAM" id="SSF56425">
    <property type="entry name" value="Succinate dehydrogenase/fumarate reductase flavoprotein, catalytic domain"/>
    <property type="match status" value="1"/>
</dbReference>
<evidence type="ECO:0000256" key="2">
    <source>
        <dbReference type="ARBA" id="ARBA00022630"/>
    </source>
</evidence>
<evidence type="ECO:0000256" key="3">
    <source>
        <dbReference type="ARBA" id="ARBA00022827"/>
    </source>
</evidence>
<keyword evidence="5" id="KW-0732">Signal</keyword>
<dbReference type="InterPro" id="IPR050315">
    <property type="entry name" value="FAD-oxidoreductase_2"/>
</dbReference>
<dbReference type="EMBL" id="BGZJ01000001">
    <property type="protein sequence ID" value="GBO93600.1"/>
    <property type="molecule type" value="Genomic_DNA"/>
</dbReference>
<sequence length="506" mass="54711">MKKFIRSISVATLAMAMAIPAMADRVLNADVVVVGAGAGGTVAAASAQEAGLKTVLLEKNAFAGGAGNFMEGSFAVESFMQKKAGVKLTKLEEFNRMGEYHHWRINAPLVKRFIEESPKTIQWVWDHGVHWKEVKSVWAGNKNLTWHIYPHAGSLPAAMVNTFQKKGGTLLLQTPGETLIMKDGRAAGVVAKDLKTGEKVTVNAKYVVLATGGYNFNKDMVVKYTGQDLVPSGAPGRTGDGIRMAMSAGAVGDNMGPMMINGAFNPLPGEAICNGPNKELRAIFRQSQLYVDGAGNRYFNEQLTLDWPVASNAILRSGEWTYLFFDDAFVKELGTKGKGYLNPCGNFIQRGQVAKELPKLLQDGVKRGDVFEGKTIEEVAKKAGLNADNLKRAAADMTKFAKQGKDTEFGKDKYYIRAVSKAPFYIVKGKLHTLASLNGVKVTENLQVVNAKDQVIPGLYALGHDAGGVYGDSYDLRIGEGTASSFAINSSRIAVENIIDQQKKGM</sequence>